<dbReference type="EMBL" id="JAPCWZ010000009">
    <property type="protein sequence ID" value="KAK8851200.1"/>
    <property type="molecule type" value="Genomic_DNA"/>
</dbReference>
<keyword evidence="2" id="KW-0812">Transmembrane</keyword>
<protein>
    <submittedName>
        <fullName evidence="3">Arylsulfatase A</fullName>
    </submittedName>
</protein>
<keyword evidence="2" id="KW-1133">Transmembrane helix</keyword>
<feature type="transmembrane region" description="Helical" evidence="2">
    <location>
        <begin position="254"/>
        <end position="274"/>
    </location>
</feature>
<evidence type="ECO:0000256" key="2">
    <source>
        <dbReference type="SAM" id="Phobius"/>
    </source>
</evidence>
<comment type="caution">
    <text evidence="3">The sequence shown here is derived from an EMBL/GenBank/DDBJ whole genome shotgun (WGS) entry which is preliminary data.</text>
</comment>
<gene>
    <name evidence="3" type="ORF">PGQ11_013679</name>
</gene>
<proteinExistence type="predicted"/>
<reference evidence="3 4" key="1">
    <citation type="journal article" date="2024" name="IMA Fungus">
        <title>Apiospora arundinis, a panoply of carbohydrate-active enzymes and secondary metabolites.</title>
        <authorList>
            <person name="Sorensen T."/>
            <person name="Petersen C."/>
            <person name="Muurmann A.T."/>
            <person name="Christiansen J.V."/>
            <person name="Brundto M.L."/>
            <person name="Overgaard C.K."/>
            <person name="Boysen A.T."/>
            <person name="Wollenberg R.D."/>
            <person name="Larsen T.O."/>
            <person name="Sorensen J.L."/>
            <person name="Nielsen K.L."/>
            <person name="Sondergaard T.E."/>
        </authorList>
    </citation>
    <scope>NUCLEOTIDE SEQUENCE [LARGE SCALE GENOMIC DNA]</scope>
    <source>
        <strain evidence="3 4">AAU 773</strain>
    </source>
</reference>
<accession>A0ABR2HQP4</accession>
<keyword evidence="4" id="KW-1185">Reference proteome</keyword>
<dbReference type="Proteomes" id="UP001390339">
    <property type="component" value="Unassembled WGS sequence"/>
</dbReference>
<feature type="region of interest" description="Disordered" evidence="1">
    <location>
        <begin position="340"/>
        <end position="360"/>
    </location>
</feature>
<sequence>MEGTLFTQTDDVGPHTTFWLPPQITPFTPPYTCSITALVHCVLTSDYCTANYLERYASATRLWGSSVHECFPSGFYEISKSWLVPCIRFPTTNHKAQPDTKLSVAYQGTACLSGWHRACETTFQLDGLPYSQAWCCPPGQYECFTTTSSDRIVETFSAKRACMSYVTALTSYRLDGELDGAIMVQNPSGVTYSTLPPGKTYRYVIEAFPLRIPATPISSTSTESRASRTALVTTKGTATANAAAPTTGPEKGHIVGISIGILLFLGLVAAMVVMQIRRRRRRIQKVAVDDGYDLYQRKLELPNNIVLRAELGPATDGLVAELEGHRMYPEMDAQARPVEAPEGGQCHVEEIEPSIENQAS</sequence>
<keyword evidence="2" id="KW-0472">Membrane</keyword>
<evidence type="ECO:0000313" key="4">
    <source>
        <dbReference type="Proteomes" id="UP001390339"/>
    </source>
</evidence>
<name>A0ABR2HQP4_9PEZI</name>
<evidence type="ECO:0000256" key="1">
    <source>
        <dbReference type="SAM" id="MobiDB-lite"/>
    </source>
</evidence>
<organism evidence="3 4">
    <name type="scientific">Apiospora arundinis</name>
    <dbReference type="NCBI Taxonomy" id="335852"/>
    <lineage>
        <taxon>Eukaryota</taxon>
        <taxon>Fungi</taxon>
        <taxon>Dikarya</taxon>
        <taxon>Ascomycota</taxon>
        <taxon>Pezizomycotina</taxon>
        <taxon>Sordariomycetes</taxon>
        <taxon>Xylariomycetidae</taxon>
        <taxon>Amphisphaeriales</taxon>
        <taxon>Apiosporaceae</taxon>
        <taxon>Apiospora</taxon>
    </lineage>
</organism>
<evidence type="ECO:0000313" key="3">
    <source>
        <dbReference type="EMBL" id="KAK8851200.1"/>
    </source>
</evidence>